<feature type="binding site" evidence="9">
    <location>
        <position position="88"/>
    </location>
    <ligand>
        <name>substrate</name>
    </ligand>
</feature>
<sequence>MHTRALFPGTFDPLTLGHQDLISRAASLFDEVIVAIAMSPGKRPLFALAERVSLAQVVCSEWGNVRVAGFDGLLIDFARSQNANVLVRGIRSMTDFDYENQLAGMYRQLMPSLEVLFLPARSELSCVSSTLVREVALHGGDIASFVPPGIADAVHRHLSHR</sequence>
<dbReference type="Gene3D" id="3.40.50.620">
    <property type="entry name" value="HUPs"/>
    <property type="match status" value="1"/>
</dbReference>
<keyword evidence="3 9" id="KW-0548">Nucleotidyltransferase</keyword>
<dbReference type="HAMAP" id="MF_00151">
    <property type="entry name" value="PPAT_bact"/>
    <property type="match status" value="1"/>
</dbReference>
<feature type="binding site" evidence="9">
    <location>
        <position position="18"/>
    </location>
    <ligand>
        <name>ATP</name>
        <dbReference type="ChEBI" id="CHEBI:30616"/>
    </ligand>
</feature>
<evidence type="ECO:0000256" key="7">
    <source>
        <dbReference type="ARBA" id="ARBA00022993"/>
    </source>
</evidence>
<evidence type="ECO:0000256" key="2">
    <source>
        <dbReference type="ARBA" id="ARBA00022679"/>
    </source>
</evidence>
<dbReference type="PANTHER" id="PTHR21342">
    <property type="entry name" value="PHOSPHOPANTETHEINE ADENYLYLTRANSFERASE"/>
    <property type="match status" value="1"/>
</dbReference>
<feature type="binding site" evidence="9">
    <location>
        <begin position="89"/>
        <end position="91"/>
    </location>
    <ligand>
        <name>ATP</name>
        <dbReference type="ChEBI" id="CHEBI:30616"/>
    </ligand>
</feature>
<evidence type="ECO:0000313" key="11">
    <source>
        <dbReference type="EMBL" id="MFC3912948.1"/>
    </source>
</evidence>
<keyword evidence="7 9" id="KW-0173">Coenzyme A biosynthesis</keyword>
<dbReference type="InterPro" id="IPR001980">
    <property type="entry name" value="PPAT"/>
</dbReference>
<evidence type="ECO:0000256" key="8">
    <source>
        <dbReference type="ARBA" id="ARBA00029346"/>
    </source>
</evidence>
<comment type="cofactor">
    <cofactor evidence="9">
        <name>Mg(2+)</name>
        <dbReference type="ChEBI" id="CHEBI:18420"/>
    </cofactor>
</comment>
<keyword evidence="12" id="KW-1185">Reference proteome</keyword>
<comment type="similarity">
    <text evidence="9">Belongs to the bacterial CoaD family.</text>
</comment>
<evidence type="ECO:0000256" key="3">
    <source>
        <dbReference type="ARBA" id="ARBA00022695"/>
    </source>
</evidence>
<evidence type="ECO:0000256" key="4">
    <source>
        <dbReference type="ARBA" id="ARBA00022741"/>
    </source>
</evidence>
<keyword evidence="5 9" id="KW-0067">ATP-binding</keyword>
<feature type="domain" description="Cytidyltransferase-like" evidence="10">
    <location>
        <begin position="6"/>
        <end position="134"/>
    </location>
</feature>
<feature type="binding site" evidence="9">
    <location>
        <position position="74"/>
    </location>
    <ligand>
        <name>substrate</name>
    </ligand>
</feature>
<comment type="pathway">
    <text evidence="9">Cofactor biosynthesis; coenzyme A biosynthesis; CoA from (R)-pantothenate: step 4/5.</text>
</comment>
<dbReference type="EC" id="2.7.7.3" evidence="9"/>
<reference evidence="12" key="1">
    <citation type="journal article" date="2019" name="Int. J. Syst. Evol. Microbiol.">
        <title>The Global Catalogue of Microorganisms (GCM) 10K type strain sequencing project: providing services to taxonomists for standard genome sequencing and annotation.</title>
        <authorList>
            <consortium name="The Broad Institute Genomics Platform"/>
            <consortium name="The Broad Institute Genome Sequencing Center for Infectious Disease"/>
            <person name="Wu L."/>
            <person name="Ma J."/>
        </authorList>
    </citation>
    <scope>NUCLEOTIDE SEQUENCE [LARGE SCALE GENOMIC DNA]</scope>
    <source>
        <strain evidence="12">CCUG 54939</strain>
    </source>
</reference>
<name>A0ABV8CLF5_9GAMM</name>
<protein>
    <recommendedName>
        <fullName evidence="9">Phosphopantetheine adenylyltransferase</fullName>
        <ecNumber evidence="9">2.7.7.3</ecNumber>
    </recommendedName>
    <alternativeName>
        <fullName evidence="9">Dephospho-CoA pyrophosphorylase</fullName>
    </alternativeName>
    <alternativeName>
        <fullName evidence="9">Pantetheine-phosphate adenylyltransferase</fullName>
        <shortName evidence="9">PPAT</shortName>
    </alternativeName>
</protein>
<evidence type="ECO:0000256" key="9">
    <source>
        <dbReference type="HAMAP-Rule" id="MF_00151"/>
    </source>
</evidence>
<proteinExistence type="inferred from homology"/>
<accession>A0ABV8CLF5</accession>
<organism evidence="11 12">
    <name type="scientific">Pseudaeromonas sharmana</name>
    <dbReference type="NCBI Taxonomy" id="328412"/>
    <lineage>
        <taxon>Bacteria</taxon>
        <taxon>Pseudomonadati</taxon>
        <taxon>Pseudomonadota</taxon>
        <taxon>Gammaproteobacteria</taxon>
        <taxon>Aeromonadales</taxon>
        <taxon>Aeromonadaceae</taxon>
        <taxon>Pseudaeromonas</taxon>
    </lineage>
</organism>
<dbReference type="EMBL" id="JBHSAF010000003">
    <property type="protein sequence ID" value="MFC3912948.1"/>
    <property type="molecule type" value="Genomic_DNA"/>
</dbReference>
<dbReference type="Proteomes" id="UP001595692">
    <property type="component" value="Unassembled WGS sequence"/>
</dbReference>
<comment type="subunit">
    <text evidence="9">Homohexamer.</text>
</comment>
<dbReference type="InterPro" id="IPR014729">
    <property type="entry name" value="Rossmann-like_a/b/a_fold"/>
</dbReference>
<gene>
    <name evidence="9 11" type="primary">coaD</name>
    <name evidence="11" type="ORF">ACFOSS_05650</name>
</gene>
<dbReference type="GO" id="GO:0004595">
    <property type="term" value="F:pantetheine-phosphate adenylyltransferase activity"/>
    <property type="evidence" value="ECO:0007669"/>
    <property type="project" value="UniProtKB-EC"/>
</dbReference>
<dbReference type="InterPro" id="IPR004821">
    <property type="entry name" value="Cyt_trans-like"/>
</dbReference>
<keyword evidence="2 9" id="KW-0808">Transferase</keyword>
<feature type="binding site" evidence="9">
    <location>
        <begin position="10"/>
        <end position="11"/>
    </location>
    <ligand>
        <name>ATP</name>
        <dbReference type="ChEBI" id="CHEBI:30616"/>
    </ligand>
</feature>
<dbReference type="Pfam" id="PF01467">
    <property type="entry name" value="CTP_transf_like"/>
    <property type="match status" value="1"/>
</dbReference>
<evidence type="ECO:0000256" key="5">
    <source>
        <dbReference type="ARBA" id="ARBA00022840"/>
    </source>
</evidence>
<comment type="catalytic activity">
    <reaction evidence="8 9">
        <text>(R)-4'-phosphopantetheine + ATP + H(+) = 3'-dephospho-CoA + diphosphate</text>
        <dbReference type="Rhea" id="RHEA:19801"/>
        <dbReference type="ChEBI" id="CHEBI:15378"/>
        <dbReference type="ChEBI" id="CHEBI:30616"/>
        <dbReference type="ChEBI" id="CHEBI:33019"/>
        <dbReference type="ChEBI" id="CHEBI:57328"/>
        <dbReference type="ChEBI" id="CHEBI:61723"/>
        <dbReference type="EC" id="2.7.7.3"/>
    </reaction>
</comment>
<evidence type="ECO:0000259" key="10">
    <source>
        <dbReference type="Pfam" id="PF01467"/>
    </source>
</evidence>
<dbReference type="RefSeq" id="WP_377151164.1">
    <property type="nucleotide sequence ID" value="NZ_JBHSAF010000003.1"/>
</dbReference>
<dbReference type="NCBIfam" id="TIGR00125">
    <property type="entry name" value="cyt_tran_rel"/>
    <property type="match status" value="1"/>
</dbReference>
<comment type="caution">
    <text evidence="11">The sequence shown here is derived from an EMBL/GenBank/DDBJ whole genome shotgun (WGS) entry which is preliminary data.</text>
</comment>
<feature type="binding site" evidence="9">
    <location>
        <position position="10"/>
    </location>
    <ligand>
        <name>substrate</name>
    </ligand>
</feature>
<dbReference type="CDD" id="cd02163">
    <property type="entry name" value="PPAT"/>
    <property type="match status" value="1"/>
</dbReference>
<dbReference type="SUPFAM" id="SSF52374">
    <property type="entry name" value="Nucleotidylyl transferase"/>
    <property type="match status" value="1"/>
</dbReference>
<feature type="binding site" evidence="9">
    <location>
        <position position="42"/>
    </location>
    <ligand>
        <name>substrate</name>
    </ligand>
</feature>
<dbReference type="PRINTS" id="PR01020">
    <property type="entry name" value="LPSBIOSNTHSS"/>
</dbReference>
<dbReference type="PANTHER" id="PTHR21342:SF1">
    <property type="entry name" value="PHOSPHOPANTETHEINE ADENYLYLTRANSFERASE"/>
    <property type="match status" value="1"/>
</dbReference>
<evidence type="ECO:0000256" key="6">
    <source>
        <dbReference type="ARBA" id="ARBA00022842"/>
    </source>
</evidence>
<evidence type="ECO:0000256" key="1">
    <source>
        <dbReference type="ARBA" id="ARBA00022490"/>
    </source>
</evidence>
<feature type="binding site" evidence="9">
    <location>
        <begin position="124"/>
        <end position="130"/>
    </location>
    <ligand>
        <name>ATP</name>
        <dbReference type="ChEBI" id="CHEBI:30616"/>
    </ligand>
</feature>
<feature type="binding site" evidence="9">
    <location>
        <position position="99"/>
    </location>
    <ligand>
        <name>ATP</name>
        <dbReference type="ChEBI" id="CHEBI:30616"/>
    </ligand>
</feature>
<comment type="subcellular location">
    <subcellularLocation>
        <location evidence="9">Cytoplasm</location>
    </subcellularLocation>
</comment>
<comment type="function">
    <text evidence="9">Reversibly transfers an adenylyl group from ATP to 4'-phosphopantetheine, yielding dephospho-CoA (dPCoA) and pyrophosphate.</text>
</comment>
<feature type="site" description="Transition state stabilizer" evidence="9">
    <location>
        <position position="18"/>
    </location>
</feature>
<keyword evidence="4 9" id="KW-0547">Nucleotide-binding</keyword>
<keyword evidence="1 9" id="KW-0963">Cytoplasm</keyword>
<dbReference type="NCBIfam" id="TIGR01510">
    <property type="entry name" value="coaD_prev_kdtB"/>
    <property type="match status" value="1"/>
</dbReference>
<keyword evidence="6 9" id="KW-0460">Magnesium</keyword>
<evidence type="ECO:0000313" key="12">
    <source>
        <dbReference type="Proteomes" id="UP001595692"/>
    </source>
</evidence>